<dbReference type="SUPFAM" id="SSF53383">
    <property type="entry name" value="PLP-dependent transferases"/>
    <property type="match status" value="1"/>
</dbReference>
<dbReference type="GO" id="GO:0010285">
    <property type="term" value="F:L,L-diaminopimelate aminotransferase activity"/>
    <property type="evidence" value="ECO:0007669"/>
    <property type="project" value="UniProtKB-EC"/>
</dbReference>
<dbReference type="EC" id="2.6.1.83" evidence="5"/>
<dbReference type="GO" id="GO:0030170">
    <property type="term" value="F:pyridoxal phosphate binding"/>
    <property type="evidence" value="ECO:0007669"/>
    <property type="project" value="InterPro"/>
</dbReference>
<dbReference type="Proteomes" id="UP000318453">
    <property type="component" value="Chromosome"/>
</dbReference>
<name>A0A5B8NM65_9CHRO</name>
<evidence type="ECO:0000256" key="3">
    <source>
        <dbReference type="ARBA" id="ARBA00022679"/>
    </source>
</evidence>
<keyword evidence="2 5" id="KW-0032">Aminotransferase</keyword>
<dbReference type="CDD" id="cd00609">
    <property type="entry name" value="AAT_like"/>
    <property type="match status" value="1"/>
</dbReference>
<dbReference type="PANTHER" id="PTHR42832:SF2">
    <property type="entry name" value="ASPARTATE TRANSAMINASE"/>
    <property type="match status" value="1"/>
</dbReference>
<sequence length="389" mass="42626">MKFAQRLQPLRRNVFADMDAAKARAKAAGKEVIDLSLGSSDLPAADHVLEAIKASLDDPNTHGYALFHSTQPFRQAVARWFERKYGVRIDPETEVLTLIGCQEGTAHLPLALMDPGEIALLQDPSYPSHSGGIHLAGGEIYWLPTLAENNFLPVFADIPAEVREKAQMMVLSYPHNPTTALAPLSFFEEAVQFCQENAIALVHDFPYGDMVFSGSPPAPSVLQADRNKDISIEFFTFSKSYNMGGFRIAFAVGNADLILALRQVKSVIDFNQYRGILKGAIAALEGDQSSIQKTVDTFEHRRDILVKALRNIGWDVPTPNATLYLWSKIPEAWQGNSMDFCTQLVEATGVALAPGSGFGKSGEGYVRIALVRDAAKLEEAAQKIGNFLK</sequence>
<evidence type="ECO:0000313" key="6">
    <source>
        <dbReference type="Proteomes" id="UP000318453"/>
    </source>
</evidence>
<protein>
    <submittedName>
        <fullName evidence="5">LL-diaminopimelate aminotransferase</fullName>
        <ecNumber evidence="5">2.6.1.83</ecNumber>
    </submittedName>
</protein>
<evidence type="ECO:0000256" key="1">
    <source>
        <dbReference type="ARBA" id="ARBA00001933"/>
    </source>
</evidence>
<dbReference type="NCBIfam" id="NF005613">
    <property type="entry name" value="PRK07366.1"/>
    <property type="match status" value="1"/>
</dbReference>
<dbReference type="AlphaFoldDB" id="A0A5B8NM65"/>
<feature type="domain" description="Aminotransferase class I/classII large" evidence="4">
    <location>
        <begin position="31"/>
        <end position="384"/>
    </location>
</feature>
<dbReference type="InterPro" id="IPR015422">
    <property type="entry name" value="PyrdxlP-dep_Trfase_small"/>
</dbReference>
<proteinExistence type="predicted"/>
<evidence type="ECO:0000256" key="2">
    <source>
        <dbReference type="ARBA" id="ARBA00022576"/>
    </source>
</evidence>
<organism evidence="5 6">
    <name type="scientific">Euhalothece natronophila Z-M001</name>
    <dbReference type="NCBI Taxonomy" id="522448"/>
    <lineage>
        <taxon>Bacteria</taxon>
        <taxon>Bacillati</taxon>
        <taxon>Cyanobacteriota</taxon>
        <taxon>Cyanophyceae</taxon>
        <taxon>Oscillatoriophycideae</taxon>
        <taxon>Chroococcales</taxon>
        <taxon>Halothecacae</taxon>
        <taxon>Halothece cluster</taxon>
        <taxon>Euhalothece</taxon>
    </lineage>
</organism>
<dbReference type="RefSeq" id="WP_146294973.1">
    <property type="nucleotide sequence ID" value="NZ_CP042326.1"/>
</dbReference>
<comment type="cofactor">
    <cofactor evidence="1">
        <name>pyridoxal 5'-phosphate</name>
        <dbReference type="ChEBI" id="CHEBI:597326"/>
    </cofactor>
</comment>
<dbReference type="InterPro" id="IPR004839">
    <property type="entry name" value="Aminotransferase_I/II_large"/>
</dbReference>
<dbReference type="KEGG" id="enn:FRE64_05165"/>
<evidence type="ECO:0000259" key="4">
    <source>
        <dbReference type="Pfam" id="PF00155"/>
    </source>
</evidence>
<dbReference type="InterPro" id="IPR050881">
    <property type="entry name" value="LL-DAP_aminotransferase"/>
</dbReference>
<dbReference type="PANTHER" id="PTHR42832">
    <property type="entry name" value="AMINO ACID AMINOTRANSFERASE"/>
    <property type="match status" value="1"/>
</dbReference>
<keyword evidence="3 5" id="KW-0808">Transferase</keyword>
<dbReference type="InterPro" id="IPR015424">
    <property type="entry name" value="PyrdxlP-dep_Trfase"/>
</dbReference>
<gene>
    <name evidence="5" type="ORF">FRE64_05165</name>
</gene>
<dbReference type="Gene3D" id="3.40.640.10">
    <property type="entry name" value="Type I PLP-dependent aspartate aminotransferase-like (Major domain)"/>
    <property type="match status" value="1"/>
</dbReference>
<accession>A0A5B8NM65</accession>
<reference evidence="5" key="1">
    <citation type="submission" date="2019-08" db="EMBL/GenBank/DDBJ databases">
        <title>Carotenoids and Carotenoid Binding Proteins in the Halophilic Cyanobacterium Euhalothece sp. ZM00.</title>
        <authorList>
            <person name="Cho S.M."/>
            <person name="Song J.Y."/>
            <person name="Park Y.-I."/>
        </authorList>
    </citation>
    <scope>NUCLEOTIDE SEQUENCE [LARGE SCALE GENOMIC DNA]</scope>
    <source>
        <strain evidence="5">Z-M001</strain>
    </source>
</reference>
<keyword evidence="6" id="KW-1185">Reference proteome</keyword>
<evidence type="ECO:0000313" key="5">
    <source>
        <dbReference type="EMBL" id="QDZ39370.1"/>
    </source>
</evidence>
<dbReference type="EMBL" id="CP042326">
    <property type="protein sequence ID" value="QDZ39370.1"/>
    <property type="molecule type" value="Genomic_DNA"/>
</dbReference>
<dbReference type="InterPro" id="IPR015421">
    <property type="entry name" value="PyrdxlP-dep_Trfase_major"/>
</dbReference>
<dbReference type="Gene3D" id="3.90.1150.10">
    <property type="entry name" value="Aspartate Aminotransferase, domain 1"/>
    <property type="match status" value="1"/>
</dbReference>
<dbReference type="Pfam" id="PF00155">
    <property type="entry name" value="Aminotran_1_2"/>
    <property type="match status" value="1"/>
</dbReference>
<dbReference type="OrthoDB" id="9802328at2"/>